<organism evidence="4 5">
    <name type="scientific">Paenibacillus alvei</name>
    <name type="common">Bacillus alvei</name>
    <dbReference type="NCBI Taxonomy" id="44250"/>
    <lineage>
        <taxon>Bacteria</taxon>
        <taxon>Bacillati</taxon>
        <taxon>Bacillota</taxon>
        <taxon>Bacilli</taxon>
        <taxon>Bacillales</taxon>
        <taxon>Paenibacillaceae</taxon>
        <taxon>Paenibacillus</taxon>
    </lineage>
</organism>
<dbReference type="SUPFAM" id="SSF46689">
    <property type="entry name" value="Homeodomain-like"/>
    <property type="match status" value="1"/>
</dbReference>
<proteinExistence type="predicted"/>
<dbReference type="PROSITE" id="PS50977">
    <property type="entry name" value="HTH_TETR_2"/>
    <property type="match status" value="1"/>
</dbReference>
<dbReference type="Gene3D" id="1.10.357.10">
    <property type="entry name" value="Tetracycline Repressor, domain 2"/>
    <property type="match status" value="1"/>
</dbReference>
<dbReference type="RefSeq" id="WP_268599349.1">
    <property type="nucleotide sequence ID" value="NZ_JAMDNP010000071.1"/>
</dbReference>
<evidence type="ECO:0000313" key="5">
    <source>
        <dbReference type="Proteomes" id="UP001527181"/>
    </source>
</evidence>
<protein>
    <submittedName>
        <fullName evidence="4">TetR/AcrR family transcriptional regulator</fullName>
    </submittedName>
</protein>
<dbReference type="InterPro" id="IPR050624">
    <property type="entry name" value="HTH-type_Tx_Regulator"/>
</dbReference>
<reference evidence="4 5" key="1">
    <citation type="submission" date="2022-05" db="EMBL/GenBank/DDBJ databases">
        <title>Genome Sequencing of Bee-Associated Microbes.</title>
        <authorList>
            <person name="Dunlap C."/>
        </authorList>
    </citation>
    <scope>NUCLEOTIDE SEQUENCE [LARGE SCALE GENOMIC DNA]</scope>
    <source>
        <strain evidence="4 5">NRRL B-04010</strain>
    </source>
</reference>
<evidence type="ECO:0000259" key="3">
    <source>
        <dbReference type="PROSITE" id="PS50977"/>
    </source>
</evidence>
<dbReference type="InterPro" id="IPR023772">
    <property type="entry name" value="DNA-bd_HTH_TetR-type_CS"/>
</dbReference>
<dbReference type="Gene3D" id="1.10.10.60">
    <property type="entry name" value="Homeodomain-like"/>
    <property type="match status" value="1"/>
</dbReference>
<dbReference type="Proteomes" id="UP001527181">
    <property type="component" value="Unassembled WGS sequence"/>
</dbReference>
<dbReference type="InterPro" id="IPR001647">
    <property type="entry name" value="HTH_TetR"/>
</dbReference>
<comment type="caution">
    <text evidence="4">The sequence shown here is derived from an EMBL/GenBank/DDBJ whole genome shotgun (WGS) entry which is preliminary data.</text>
</comment>
<keyword evidence="5" id="KW-1185">Reference proteome</keyword>
<evidence type="ECO:0000313" key="4">
    <source>
        <dbReference type="EMBL" id="MCY9763937.1"/>
    </source>
</evidence>
<feature type="DNA-binding region" description="H-T-H motif" evidence="2">
    <location>
        <begin position="32"/>
        <end position="51"/>
    </location>
</feature>
<evidence type="ECO:0000256" key="2">
    <source>
        <dbReference type="PROSITE-ProRule" id="PRU00335"/>
    </source>
</evidence>
<dbReference type="PANTHER" id="PTHR43479:SF21">
    <property type="entry name" value="TRANSCRIPTIONAL REGULATOR, TETR FAMILY"/>
    <property type="match status" value="1"/>
</dbReference>
<dbReference type="Pfam" id="PF00440">
    <property type="entry name" value="TetR_N"/>
    <property type="match status" value="1"/>
</dbReference>
<name>A0ABT4H4M0_PAEAL</name>
<accession>A0ABT4H4M0</accession>
<gene>
    <name evidence="4" type="ORF">M5X12_25835</name>
</gene>
<dbReference type="PROSITE" id="PS01081">
    <property type="entry name" value="HTH_TETR_1"/>
    <property type="match status" value="1"/>
</dbReference>
<dbReference type="InterPro" id="IPR009057">
    <property type="entry name" value="Homeodomain-like_sf"/>
</dbReference>
<sequence length="200" mass="23577">MNGFERRKQKKIEQIYSIAFRLFSERGFQKVSVNEIAQQAGVSPATIYNYFGTKEQLYVDMLMNWMDKQLERYDCILDSALSFPEKTKEIMLLEAQNLKLLSYEFLNVPSSESTGLAERMERDSGEKVMRFFMKFVAMGKQEGYIHREQTEEVAIRYFTMFKNELGRYWQAGDQEGLTQSMDQFIELFFYGLIGQAKKQK</sequence>
<feature type="domain" description="HTH tetR-type" evidence="3">
    <location>
        <begin position="9"/>
        <end position="69"/>
    </location>
</feature>
<keyword evidence="1 2" id="KW-0238">DNA-binding</keyword>
<evidence type="ECO:0000256" key="1">
    <source>
        <dbReference type="ARBA" id="ARBA00023125"/>
    </source>
</evidence>
<dbReference type="PRINTS" id="PR00455">
    <property type="entry name" value="HTHTETR"/>
</dbReference>
<dbReference type="EMBL" id="JAMDNP010000071">
    <property type="protein sequence ID" value="MCY9763937.1"/>
    <property type="molecule type" value="Genomic_DNA"/>
</dbReference>
<dbReference type="PANTHER" id="PTHR43479">
    <property type="entry name" value="ACREF/ENVCD OPERON REPRESSOR-RELATED"/>
    <property type="match status" value="1"/>
</dbReference>